<protein>
    <submittedName>
        <fullName evidence="2">Uncharacterized protein</fullName>
    </submittedName>
</protein>
<accession>A0AA40BVJ9</accession>
<keyword evidence="3" id="KW-1185">Reference proteome</keyword>
<evidence type="ECO:0000313" key="2">
    <source>
        <dbReference type="EMBL" id="KAK0615200.1"/>
    </source>
</evidence>
<comment type="caution">
    <text evidence="2">The sequence shown here is derived from an EMBL/GenBank/DDBJ whole genome shotgun (WGS) entry which is preliminary data.</text>
</comment>
<dbReference type="AlphaFoldDB" id="A0AA40BVJ9"/>
<organism evidence="2 3">
    <name type="scientific">Bombardia bombarda</name>
    <dbReference type="NCBI Taxonomy" id="252184"/>
    <lineage>
        <taxon>Eukaryota</taxon>
        <taxon>Fungi</taxon>
        <taxon>Dikarya</taxon>
        <taxon>Ascomycota</taxon>
        <taxon>Pezizomycotina</taxon>
        <taxon>Sordariomycetes</taxon>
        <taxon>Sordariomycetidae</taxon>
        <taxon>Sordariales</taxon>
        <taxon>Lasiosphaeriaceae</taxon>
        <taxon>Bombardia</taxon>
    </lineage>
</organism>
<dbReference type="Proteomes" id="UP001174934">
    <property type="component" value="Unassembled WGS sequence"/>
</dbReference>
<feature type="signal peptide" evidence="1">
    <location>
        <begin position="1"/>
        <end position="23"/>
    </location>
</feature>
<feature type="chain" id="PRO_5041346533" evidence="1">
    <location>
        <begin position="24"/>
        <end position="224"/>
    </location>
</feature>
<gene>
    <name evidence="2" type="ORF">B0T17DRAFT_380359</name>
</gene>
<sequence length="224" mass="24086">MPSFWTWHQIRILFCSLWHKTISQISFSLDYISSYRIVSCLLSYYPYFLPVGVHICPSYPHGAFPVPSRSTSFLASVSPFAPSLSPCGFLETLVSCTSTSLTSTTALSSSFVVTRAFKFQSPETLPSNSFLVILPPSARTGPWLSGISAMLSTALRRRLRALSMRTIAMTTAVIRATQPMLTPMATGSLTGGEVGGIVEIAGLPLAGEDVGAKKVTIVVTEVGP</sequence>
<reference evidence="2" key="1">
    <citation type="submission" date="2023-06" db="EMBL/GenBank/DDBJ databases">
        <title>Genome-scale phylogeny and comparative genomics of the fungal order Sordariales.</title>
        <authorList>
            <consortium name="Lawrence Berkeley National Laboratory"/>
            <person name="Hensen N."/>
            <person name="Bonometti L."/>
            <person name="Westerberg I."/>
            <person name="Brannstrom I.O."/>
            <person name="Guillou S."/>
            <person name="Cros-Aarteil S."/>
            <person name="Calhoun S."/>
            <person name="Haridas S."/>
            <person name="Kuo A."/>
            <person name="Mondo S."/>
            <person name="Pangilinan J."/>
            <person name="Riley R."/>
            <person name="LaButti K."/>
            <person name="Andreopoulos B."/>
            <person name="Lipzen A."/>
            <person name="Chen C."/>
            <person name="Yanf M."/>
            <person name="Daum C."/>
            <person name="Ng V."/>
            <person name="Clum A."/>
            <person name="Steindorff A."/>
            <person name="Ohm R."/>
            <person name="Martin F."/>
            <person name="Silar P."/>
            <person name="Natvig D."/>
            <person name="Lalanne C."/>
            <person name="Gautier V."/>
            <person name="Ament-velasquez S.L."/>
            <person name="Kruys A."/>
            <person name="Hutchinson M.I."/>
            <person name="Powell A.J."/>
            <person name="Barry K."/>
            <person name="Miller A.N."/>
            <person name="Grigoriev I.V."/>
            <person name="Debuchy R."/>
            <person name="Gladieux P."/>
            <person name="Thoren M.H."/>
            <person name="Johannesson H."/>
        </authorList>
    </citation>
    <scope>NUCLEOTIDE SEQUENCE</scope>
    <source>
        <strain evidence="2">SMH3391-2</strain>
    </source>
</reference>
<dbReference type="EMBL" id="JAULSR010000007">
    <property type="protein sequence ID" value="KAK0615200.1"/>
    <property type="molecule type" value="Genomic_DNA"/>
</dbReference>
<name>A0AA40BVJ9_9PEZI</name>
<evidence type="ECO:0000313" key="3">
    <source>
        <dbReference type="Proteomes" id="UP001174934"/>
    </source>
</evidence>
<proteinExistence type="predicted"/>
<evidence type="ECO:0000256" key="1">
    <source>
        <dbReference type="SAM" id="SignalP"/>
    </source>
</evidence>
<keyword evidence="1" id="KW-0732">Signal</keyword>